<evidence type="ECO:0000313" key="3">
    <source>
        <dbReference type="Proteomes" id="UP000003288"/>
    </source>
</evidence>
<accession>A0AAI9AIU3</accession>
<proteinExistence type="predicted"/>
<gene>
    <name evidence="2" type="ORF">CMTB2_02073</name>
</gene>
<dbReference type="Pfam" id="PF15436">
    <property type="entry name" value="PGBA_N"/>
    <property type="match status" value="1"/>
</dbReference>
<name>A0AAI9AIU3_9BACT</name>
<dbReference type="Proteomes" id="UP000003288">
    <property type="component" value="Unassembled WGS sequence"/>
</dbReference>
<dbReference type="InterPro" id="IPR029276">
    <property type="entry name" value="PgbA_N"/>
</dbReference>
<evidence type="ECO:0000259" key="1">
    <source>
        <dbReference type="Pfam" id="PF15436"/>
    </source>
</evidence>
<feature type="domain" description="Plasminogen-binding protein PgbA N-terminal" evidence="1">
    <location>
        <begin position="15"/>
        <end position="197"/>
    </location>
</feature>
<reference evidence="2 3" key="1">
    <citation type="journal article" date="2011" name="Stand. Genomic Sci.">
        <title>Draft genome sequence of Caminibacter mediatlanticus strain TB-2, an epsilonproteobacterium isolated from a deep-sea hydrothermal vent.</title>
        <authorList>
            <person name="Giovannelli D."/>
            <person name="Ferriera S."/>
            <person name="Johnson J."/>
            <person name="Kravitz S."/>
            <person name="Perez-Rodriguez I."/>
            <person name="Ricci J."/>
            <person name="O'Brien C."/>
            <person name="Voordeckers J.W."/>
            <person name="Bini E."/>
            <person name="Vetriani C."/>
        </authorList>
    </citation>
    <scope>NUCLEOTIDE SEQUENCE [LARGE SCALE GENOMIC DNA]</scope>
    <source>
        <strain evidence="2 3">TB-2</strain>
    </source>
</reference>
<comment type="caution">
    <text evidence="2">The sequence shown here is derived from an EMBL/GenBank/DDBJ whole genome shotgun (WGS) entry which is preliminary data.</text>
</comment>
<dbReference type="EMBL" id="ABCJ01000001">
    <property type="protein sequence ID" value="EDM24264.1"/>
    <property type="molecule type" value="Genomic_DNA"/>
</dbReference>
<evidence type="ECO:0000313" key="2">
    <source>
        <dbReference type="EMBL" id="EDM24264.1"/>
    </source>
</evidence>
<dbReference type="RefSeq" id="WP_007473027.1">
    <property type="nucleotide sequence ID" value="NZ_ABCJ01000001.1"/>
</dbReference>
<protein>
    <recommendedName>
        <fullName evidence="1">Plasminogen-binding protein PgbA N-terminal domain-containing protein</fullName>
    </recommendedName>
</protein>
<sequence>MRYFILLLATFLFAVEVKIDNVDLKNKEITLNKYVKKGVSGVVICNYLKTPIICARAVSFGKIAKLFVYDDLKNDAFARPLVLPKKDDEVVFAKDYSRIVIIAPNQEVYLKLKNLYKNNVIISPDVLAAFLDGEINQNNLREFAKEFNIGRYIIALDKVYEVDSFSFYIVGEKNFKINAKCDKAFFTYLNNFDIKKLDFKKLIKGIDD</sequence>
<organism evidence="2 3">
    <name type="scientific">Caminibacter mediatlanticus TB-2</name>
    <dbReference type="NCBI Taxonomy" id="391592"/>
    <lineage>
        <taxon>Bacteria</taxon>
        <taxon>Pseudomonadati</taxon>
        <taxon>Campylobacterota</taxon>
        <taxon>Epsilonproteobacteria</taxon>
        <taxon>Nautiliales</taxon>
        <taxon>Nautiliaceae</taxon>
        <taxon>Caminibacter</taxon>
    </lineage>
</organism>
<dbReference type="AlphaFoldDB" id="A0AAI9AIU3"/>